<evidence type="ECO:0000256" key="3">
    <source>
        <dbReference type="ARBA" id="ARBA00023242"/>
    </source>
</evidence>
<name>A0AAD5H188_9CHLO</name>
<accession>A0AAD5H188</accession>
<keyword evidence="2" id="KW-0238">DNA-binding</keyword>
<feature type="region of interest" description="Disordered" evidence="4">
    <location>
        <begin position="256"/>
        <end position="281"/>
    </location>
</feature>
<gene>
    <name evidence="6" type="ORF">COHA_008802</name>
</gene>
<keyword evidence="3" id="KW-0539">Nucleus</keyword>
<dbReference type="GO" id="GO:0003700">
    <property type="term" value="F:DNA-binding transcription factor activity"/>
    <property type="evidence" value="ECO:0007669"/>
    <property type="project" value="InterPro"/>
</dbReference>
<sequence length="281" mass="30005">MTDNDAAPLGGPELSVLHMTLADVEQQLGANAQQLGSMNVEDVLKGLWGSTALETLPSFMRAPSWQQPPPPAKRQRQEGSPAADAAPPSGSNQASAASAAATQAAEHASGSTAAAWEAAATAAQQQQVAQQAAAQVQAQQRQQQQQSGMLPLSSVCMDQIFSWYTEQQANQQGKPQGPQPTMTLSHIFDVAGLQLSGFGPMAAAQQQQQAHVQAIKNRESAARSRAKRQEYTATLEQKVEELKQQNKELREQVITTAAAPPDPYAGELEGELMRRSRTGPF</sequence>
<comment type="caution">
    <text evidence="6">The sequence shown here is derived from an EMBL/GenBank/DDBJ whole genome shotgun (WGS) entry which is preliminary data.</text>
</comment>
<evidence type="ECO:0000256" key="2">
    <source>
        <dbReference type="ARBA" id="ARBA00023125"/>
    </source>
</evidence>
<dbReference type="PANTHER" id="PTHR22952">
    <property type="entry name" value="CAMP-RESPONSE ELEMENT BINDING PROTEIN-RELATED"/>
    <property type="match status" value="1"/>
</dbReference>
<reference evidence="6" key="1">
    <citation type="submission" date="2020-11" db="EMBL/GenBank/DDBJ databases">
        <title>Chlorella ohadii genome sequencing and assembly.</title>
        <authorList>
            <person name="Murik O."/>
            <person name="Treves H."/>
            <person name="Kedem I."/>
            <person name="Shotland Y."/>
            <person name="Kaplan A."/>
        </authorList>
    </citation>
    <scope>NUCLEOTIDE SEQUENCE</scope>
    <source>
        <strain evidence="6">1</strain>
    </source>
</reference>
<feature type="region of interest" description="Disordered" evidence="4">
    <location>
        <begin position="60"/>
        <end position="105"/>
    </location>
</feature>
<dbReference type="PANTHER" id="PTHR22952:SF355">
    <property type="entry name" value="OS09G0540800 PROTEIN"/>
    <property type="match status" value="1"/>
</dbReference>
<dbReference type="InterPro" id="IPR004827">
    <property type="entry name" value="bZIP"/>
</dbReference>
<evidence type="ECO:0000256" key="4">
    <source>
        <dbReference type="SAM" id="MobiDB-lite"/>
    </source>
</evidence>
<keyword evidence="7" id="KW-1185">Reference proteome</keyword>
<dbReference type="PROSITE" id="PS50217">
    <property type="entry name" value="BZIP"/>
    <property type="match status" value="1"/>
</dbReference>
<feature type="domain" description="BZIP" evidence="5">
    <location>
        <begin position="216"/>
        <end position="253"/>
    </location>
</feature>
<evidence type="ECO:0000256" key="1">
    <source>
        <dbReference type="ARBA" id="ARBA00004123"/>
    </source>
</evidence>
<dbReference type="CDD" id="cd14707">
    <property type="entry name" value="bZIP_plant_BZIP46"/>
    <property type="match status" value="1"/>
</dbReference>
<proteinExistence type="predicted"/>
<evidence type="ECO:0000313" key="7">
    <source>
        <dbReference type="Proteomes" id="UP001205105"/>
    </source>
</evidence>
<dbReference type="GO" id="GO:0045893">
    <property type="term" value="P:positive regulation of DNA-templated transcription"/>
    <property type="evidence" value="ECO:0007669"/>
    <property type="project" value="InterPro"/>
</dbReference>
<dbReference type="GO" id="GO:0005634">
    <property type="term" value="C:nucleus"/>
    <property type="evidence" value="ECO:0007669"/>
    <property type="project" value="UniProtKB-SubCell"/>
</dbReference>
<evidence type="ECO:0000259" key="5">
    <source>
        <dbReference type="PROSITE" id="PS50217"/>
    </source>
</evidence>
<dbReference type="InterPro" id="IPR046347">
    <property type="entry name" value="bZIP_sf"/>
</dbReference>
<evidence type="ECO:0000313" key="6">
    <source>
        <dbReference type="EMBL" id="KAI7837363.1"/>
    </source>
</evidence>
<dbReference type="Pfam" id="PF00170">
    <property type="entry name" value="bZIP_1"/>
    <property type="match status" value="1"/>
</dbReference>
<dbReference type="Proteomes" id="UP001205105">
    <property type="component" value="Unassembled WGS sequence"/>
</dbReference>
<dbReference type="SMART" id="SM00338">
    <property type="entry name" value="BRLZ"/>
    <property type="match status" value="1"/>
</dbReference>
<dbReference type="AlphaFoldDB" id="A0AAD5H188"/>
<protein>
    <recommendedName>
        <fullName evidence="5">BZIP domain-containing protein</fullName>
    </recommendedName>
</protein>
<dbReference type="SUPFAM" id="SSF57959">
    <property type="entry name" value="Leucine zipper domain"/>
    <property type="match status" value="1"/>
</dbReference>
<comment type="subcellular location">
    <subcellularLocation>
        <location evidence="1">Nucleus</location>
    </subcellularLocation>
</comment>
<dbReference type="GO" id="GO:0003677">
    <property type="term" value="F:DNA binding"/>
    <property type="evidence" value="ECO:0007669"/>
    <property type="project" value="UniProtKB-KW"/>
</dbReference>
<feature type="compositionally biased region" description="Low complexity" evidence="4">
    <location>
        <begin position="79"/>
        <end position="105"/>
    </location>
</feature>
<dbReference type="Gene3D" id="1.20.5.170">
    <property type="match status" value="1"/>
</dbReference>
<organism evidence="6 7">
    <name type="scientific">Chlorella ohadii</name>
    <dbReference type="NCBI Taxonomy" id="2649997"/>
    <lineage>
        <taxon>Eukaryota</taxon>
        <taxon>Viridiplantae</taxon>
        <taxon>Chlorophyta</taxon>
        <taxon>core chlorophytes</taxon>
        <taxon>Trebouxiophyceae</taxon>
        <taxon>Chlorellales</taxon>
        <taxon>Chlorellaceae</taxon>
        <taxon>Chlorella clade</taxon>
        <taxon>Chlorella</taxon>
    </lineage>
</organism>
<dbReference type="InterPro" id="IPR043452">
    <property type="entry name" value="BZIP46-like"/>
</dbReference>
<dbReference type="EMBL" id="JADXDR010000155">
    <property type="protein sequence ID" value="KAI7837363.1"/>
    <property type="molecule type" value="Genomic_DNA"/>
</dbReference>